<organism evidence="2 3">
    <name type="scientific">Amycolatopsis acidicola</name>
    <dbReference type="NCBI Taxonomy" id="2596893"/>
    <lineage>
        <taxon>Bacteria</taxon>
        <taxon>Bacillati</taxon>
        <taxon>Actinomycetota</taxon>
        <taxon>Actinomycetes</taxon>
        <taxon>Pseudonocardiales</taxon>
        <taxon>Pseudonocardiaceae</taxon>
        <taxon>Amycolatopsis</taxon>
    </lineage>
</organism>
<dbReference type="InterPro" id="IPR011032">
    <property type="entry name" value="GroES-like_sf"/>
</dbReference>
<dbReference type="PANTHER" id="PTHR43677">
    <property type="entry name" value="SHORT-CHAIN DEHYDROGENASE/REDUCTASE"/>
    <property type="match status" value="1"/>
</dbReference>
<keyword evidence="3" id="KW-1185">Reference proteome</keyword>
<sequence>MKAMLLRELAGPQAIERAELPDPAGEGVLIEVRAAGICYPDLLVTHGRYQVQMQPPFVPGSEVSGVVLTAPDDSGFRPGERVSAMTNQGGYAERVLVPPAVVRKLPRSLDFADGAALLANHHTAHFALYRRAGLVAGETVLVLGAAGGVGSAAIQVAKALGARVLAGVRRSGHDEFLRGLGADEVTALGEGWRERVGELTGRGVDIVVDPVGGEVFDDAVRVLAPEGRLLVLGFAGGAIPRIKVNRLLLRNVSIVGAGWGEFLRTHPEALAETAGALETLVDKGLRPPVTRRYPLEQASRALADLEEGRIVGKAVLTV</sequence>
<dbReference type="RefSeq" id="WP_144748685.1">
    <property type="nucleotide sequence ID" value="NZ_VMNW02000003.1"/>
</dbReference>
<name>A0A5N0VJX5_9PSEU</name>
<dbReference type="Gene3D" id="3.90.180.10">
    <property type="entry name" value="Medium-chain alcohol dehydrogenases, catalytic domain"/>
    <property type="match status" value="1"/>
</dbReference>
<dbReference type="PROSITE" id="PS01162">
    <property type="entry name" value="QOR_ZETA_CRYSTAL"/>
    <property type="match status" value="1"/>
</dbReference>
<dbReference type="OrthoDB" id="4190732at2"/>
<protein>
    <submittedName>
        <fullName evidence="2">NADPH:quinone oxidoreductase family protein</fullName>
    </submittedName>
</protein>
<dbReference type="SMART" id="SM00829">
    <property type="entry name" value="PKS_ER"/>
    <property type="match status" value="1"/>
</dbReference>
<dbReference type="SUPFAM" id="SSF50129">
    <property type="entry name" value="GroES-like"/>
    <property type="match status" value="1"/>
</dbReference>
<dbReference type="Pfam" id="PF00107">
    <property type="entry name" value="ADH_zinc_N"/>
    <property type="match status" value="1"/>
</dbReference>
<dbReference type="InterPro" id="IPR013149">
    <property type="entry name" value="ADH-like_C"/>
</dbReference>
<dbReference type="AlphaFoldDB" id="A0A5N0VJX5"/>
<dbReference type="GO" id="GO:0016491">
    <property type="term" value="F:oxidoreductase activity"/>
    <property type="evidence" value="ECO:0007669"/>
    <property type="project" value="InterPro"/>
</dbReference>
<feature type="domain" description="Enoyl reductase (ER)" evidence="1">
    <location>
        <begin position="7"/>
        <end position="316"/>
    </location>
</feature>
<dbReference type="SUPFAM" id="SSF51735">
    <property type="entry name" value="NAD(P)-binding Rossmann-fold domains"/>
    <property type="match status" value="1"/>
</dbReference>
<gene>
    <name evidence="2" type="ORF">FPZ12_003280</name>
</gene>
<dbReference type="InterPro" id="IPR002364">
    <property type="entry name" value="Quin_OxRdtase/zeta-crystal_CS"/>
</dbReference>
<evidence type="ECO:0000259" key="1">
    <source>
        <dbReference type="SMART" id="SM00829"/>
    </source>
</evidence>
<dbReference type="Proteomes" id="UP000319769">
    <property type="component" value="Unassembled WGS sequence"/>
</dbReference>
<dbReference type="InterPro" id="IPR051397">
    <property type="entry name" value="Zn-ADH-like_protein"/>
</dbReference>
<comment type="caution">
    <text evidence="2">The sequence shown here is derived from an EMBL/GenBank/DDBJ whole genome shotgun (WGS) entry which is preliminary data.</text>
</comment>
<dbReference type="Pfam" id="PF08240">
    <property type="entry name" value="ADH_N"/>
    <property type="match status" value="1"/>
</dbReference>
<proteinExistence type="predicted"/>
<accession>A0A5N0VJX5</accession>
<dbReference type="InterPro" id="IPR013154">
    <property type="entry name" value="ADH-like_N"/>
</dbReference>
<reference evidence="2" key="1">
    <citation type="submission" date="2019-09" db="EMBL/GenBank/DDBJ databases">
        <authorList>
            <person name="Teo W.F.A."/>
            <person name="Duangmal K."/>
        </authorList>
    </citation>
    <scope>NUCLEOTIDE SEQUENCE [LARGE SCALE GENOMIC DNA]</scope>
    <source>
        <strain evidence="2">K81G1</strain>
    </source>
</reference>
<dbReference type="PANTHER" id="PTHR43677:SF4">
    <property type="entry name" value="QUINONE OXIDOREDUCTASE-LIKE PROTEIN 2"/>
    <property type="match status" value="1"/>
</dbReference>
<dbReference type="GO" id="GO:0008270">
    <property type="term" value="F:zinc ion binding"/>
    <property type="evidence" value="ECO:0007669"/>
    <property type="project" value="InterPro"/>
</dbReference>
<dbReference type="CDD" id="cd08241">
    <property type="entry name" value="QOR1"/>
    <property type="match status" value="1"/>
</dbReference>
<evidence type="ECO:0000313" key="3">
    <source>
        <dbReference type="Proteomes" id="UP000319769"/>
    </source>
</evidence>
<dbReference type="Gene3D" id="3.40.50.720">
    <property type="entry name" value="NAD(P)-binding Rossmann-like Domain"/>
    <property type="match status" value="1"/>
</dbReference>
<dbReference type="InterPro" id="IPR036291">
    <property type="entry name" value="NAD(P)-bd_dom_sf"/>
</dbReference>
<dbReference type="InterPro" id="IPR020843">
    <property type="entry name" value="ER"/>
</dbReference>
<evidence type="ECO:0000313" key="2">
    <source>
        <dbReference type="EMBL" id="KAA9165988.1"/>
    </source>
</evidence>
<dbReference type="EMBL" id="VMNW02000003">
    <property type="protein sequence ID" value="KAA9165988.1"/>
    <property type="molecule type" value="Genomic_DNA"/>
</dbReference>